<proteinExistence type="predicted"/>
<sequence length="180" mass="20305">MFTSLTYHTKNRILLAGALILALLSWNLAFRKTYDAMSLNSELVSKVEQKNDLSVNPDYLNRKQQVLNQVVRQYTLDSAEWSSDFWLKVSKAAALKDVSVNYNPSATKALSDSASQIAKQDIAFKGEFKKLVTLLDSLERMKGAGLVASSKFVKEKKLNMAQSESLYLRTSFAIIQEREK</sequence>
<evidence type="ECO:0000313" key="1">
    <source>
        <dbReference type="EMBL" id="MFD2162284.1"/>
    </source>
</evidence>
<gene>
    <name evidence="1" type="ORF">ACFSJU_07755</name>
</gene>
<keyword evidence="2" id="KW-1185">Reference proteome</keyword>
<name>A0ABW4ZK88_9SPHI</name>
<dbReference type="Proteomes" id="UP001597387">
    <property type="component" value="Unassembled WGS sequence"/>
</dbReference>
<dbReference type="EMBL" id="JBHUHZ010000001">
    <property type="protein sequence ID" value="MFD2162284.1"/>
    <property type="molecule type" value="Genomic_DNA"/>
</dbReference>
<organism evidence="1 2">
    <name type="scientific">Paradesertivirga mongoliensis</name>
    <dbReference type="NCBI Taxonomy" id="2100740"/>
    <lineage>
        <taxon>Bacteria</taxon>
        <taxon>Pseudomonadati</taxon>
        <taxon>Bacteroidota</taxon>
        <taxon>Sphingobacteriia</taxon>
        <taxon>Sphingobacteriales</taxon>
        <taxon>Sphingobacteriaceae</taxon>
        <taxon>Paradesertivirga</taxon>
    </lineage>
</organism>
<evidence type="ECO:0000313" key="2">
    <source>
        <dbReference type="Proteomes" id="UP001597387"/>
    </source>
</evidence>
<protein>
    <submittedName>
        <fullName evidence="1">Uncharacterized protein</fullName>
    </submittedName>
</protein>
<dbReference type="RefSeq" id="WP_255903922.1">
    <property type="nucleotide sequence ID" value="NZ_JAFMZO010000003.1"/>
</dbReference>
<accession>A0ABW4ZK88</accession>
<reference evidence="2" key="1">
    <citation type="journal article" date="2019" name="Int. J. Syst. Evol. Microbiol.">
        <title>The Global Catalogue of Microorganisms (GCM) 10K type strain sequencing project: providing services to taxonomists for standard genome sequencing and annotation.</title>
        <authorList>
            <consortium name="The Broad Institute Genomics Platform"/>
            <consortium name="The Broad Institute Genome Sequencing Center for Infectious Disease"/>
            <person name="Wu L."/>
            <person name="Ma J."/>
        </authorList>
    </citation>
    <scope>NUCLEOTIDE SEQUENCE [LARGE SCALE GENOMIC DNA]</scope>
    <source>
        <strain evidence="2">KCTC 42217</strain>
    </source>
</reference>
<comment type="caution">
    <text evidence="1">The sequence shown here is derived from an EMBL/GenBank/DDBJ whole genome shotgun (WGS) entry which is preliminary data.</text>
</comment>